<reference evidence="18" key="1">
    <citation type="submission" date="2023-06" db="EMBL/GenBank/DDBJ databases">
        <title>Reference genome for the Northern bat (Eptesicus nilssonii), a most northern bat species.</title>
        <authorList>
            <person name="Laine V.N."/>
            <person name="Pulliainen A.T."/>
            <person name="Lilley T.M."/>
        </authorList>
    </citation>
    <scope>NUCLEOTIDE SEQUENCE</scope>
    <source>
        <strain evidence="18">BLF_Eptnil</strain>
        <tissue evidence="18">Kidney</tissue>
    </source>
</reference>
<evidence type="ECO:0000256" key="10">
    <source>
        <dbReference type="ARBA" id="ARBA00023170"/>
    </source>
</evidence>
<evidence type="ECO:0000256" key="5">
    <source>
        <dbReference type="ARBA" id="ARBA00022989"/>
    </source>
</evidence>
<feature type="region of interest" description="Disordered" evidence="15">
    <location>
        <begin position="270"/>
        <end position="302"/>
    </location>
</feature>
<dbReference type="AlphaFoldDB" id="A0AA40HLB3"/>
<protein>
    <recommendedName>
        <fullName evidence="2">Alpha-2B adrenergic receptor</fullName>
    </recommendedName>
    <alternativeName>
        <fullName evidence="13">Alpha-2B adrenoreceptor</fullName>
    </alternativeName>
</protein>
<evidence type="ECO:0000256" key="3">
    <source>
        <dbReference type="ARBA" id="ARBA00022475"/>
    </source>
</evidence>
<name>A0AA40HLB3_CNENI</name>
<dbReference type="GO" id="GO:0051379">
    <property type="term" value="F:epinephrine binding"/>
    <property type="evidence" value="ECO:0007669"/>
    <property type="project" value="TreeGrafter"/>
</dbReference>
<keyword evidence="7 16" id="KW-0472">Membrane</keyword>
<dbReference type="GO" id="GO:0005886">
    <property type="term" value="C:plasma membrane"/>
    <property type="evidence" value="ECO:0007669"/>
    <property type="project" value="UniProtKB-SubCell"/>
</dbReference>
<accession>A0AA40HLB3</accession>
<dbReference type="FunFam" id="1.20.1070.10:FF:000185">
    <property type="entry name" value="Alpha-2B adrenergic receptor"/>
    <property type="match status" value="1"/>
</dbReference>
<dbReference type="InterPro" id="IPR002233">
    <property type="entry name" value="ADR_fam"/>
</dbReference>
<dbReference type="InterPro" id="IPR000276">
    <property type="entry name" value="GPCR_Rhodpsn"/>
</dbReference>
<feature type="domain" description="G-protein coupled receptors family 1 profile" evidence="17">
    <location>
        <begin position="29"/>
        <end position="393"/>
    </location>
</feature>
<comment type="subcellular location">
    <subcellularLocation>
        <location evidence="1">Cell membrane</location>
        <topology evidence="1">Multi-pass membrane protein</topology>
    </subcellularLocation>
</comment>
<evidence type="ECO:0000259" key="17">
    <source>
        <dbReference type="PROSITE" id="PS50262"/>
    </source>
</evidence>
<dbReference type="PANTHER" id="PTHR24248">
    <property type="entry name" value="ADRENERGIC RECEPTOR-RELATED G-PROTEIN COUPLED RECEPTOR"/>
    <property type="match status" value="1"/>
</dbReference>
<dbReference type="SMART" id="SM01381">
    <property type="entry name" value="7TM_GPCR_Srsx"/>
    <property type="match status" value="1"/>
</dbReference>
<evidence type="ECO:0000256" key="9">
    <source>
        <dbReference type="ARBA" id="ARBA00023157"/>
    </source>
</evidence>
<feature type="transmembrane region" description="Helical" evidence="16">
    <location>
        <begin position="129"/>
        <end position="146"/>
    </location>
</feature>
<dbReference type="PROSITE" id="PS00237">
    <property type="entry name" value="G_PROTEIN_RECEP_F1_1"/>
    <property type="match status" value="1"/>
</dbReference>
<keyword evidence="8" id="KW-0564">Palmitate</keyword>
<evidence type="ECO:0000256" key="1">
    <source>
        <dbReference type="ARBA" id="ARBA00004651"/>
    </source>
</evidence>
<evidence type="ECO:0000313" key="19">
    <source>
        <dbReference type="Proteomes" id="UP001177744"/>
    </source>
</evidence>
<gene>
    <name evidence="18" type="ORF">QTO34_006356</name>
</gene>
<dbReference type="CDD" id="cd15321">
    <property type="entry name" value="7tmA_alpha2B_AR"/>
    <property type="match status" value="1"/>
</dbReference>
<dbReference type="Proteomes" id="UP001177744">
    <property type="component" value="Unassembled WGS sequence"/>
</dbReference>
<keyword evidence="6 14" id="KW-0297">G-protein coupled receptor</keyword>
<evidence type="ECO:0000256" key="15">
    <source>
        <dbReference type="SAM" id="MobiDB-lite"/>
    </source>
</evidence>
<comment type="caution">
    <text evidence="18">The sequence shown here is derived from an EMBL/GenBank/DDBJ whole genome shotgun (WGS) entry which is preliminary data.</text>
</comment>
<keyword evidence="19" id="KW-1185">Reference proteome</keyword>
<evidence type="ECO:0000256" key="4">
    <source>
        <dbReference type="ARBA" id="ARBA00022692"/>
    </source>
</evidence>
<dbReference type="PROSITE" id="PS50262">
    <property type="entry name" value="G_PROTEIN_RECEP_F1_2"/>
    <property type="match status" value="1"/>
</dbReference>
<dbReference type="PRINTS" id="PR00237">
    <property type="entry name" value="GPCRRHODOPSN"/>
</dbReference>
<feature type="region of interest" description="Disordered" evidence="15">
    <location>
        <begin position="201"/>
        <end position="224"/>
    </location>
</feature>
<feature type="transmembrane region" description="Helical" evidence="16">
    <location>
        <begin position="336"/>
        <end position="357"/>
    </location>
</feature>
<organism evidence="18 19">
    <name type="scientific">Cnephaeus nilssonii</name>
    <name type="common">Northern bat</name>
    <name type="synonym">Eptesicus nilssonii</name>
    <dbReference type="NCBI Taxonomy" id="3371016"/>
    <lineage>
        <taxon>Eukaryota</taxon>
        <taxon>Metazoa</taxon>
        <taxon>Chordata</taxon>
        <taxon>Craniata</taxon>
        <taxon>Vertebrata</taxon>
        <taxon>Euteleostomi</taxon>
        <taxon>Mammalia</taxon>
        <taxon>Eutheria</taxon>
        <taxon>Laurasiatheria</taxon>
        <taxon>Chiroptera</taxon>
        <taxon>Yangochiroptera</taxon>
        <taxon>Vespertilionidae</taxon>
        <taxon>Cnephaeus</taxon>
    </lineage>
</organism>
<evidence type="ECO:0000256" key="2">
    <source>
        <dbReference type="ARBA" id="ARBA00019305"/>
    </source>
</evidence>
<dbReference type="EMBL" id="JAULJE010000017">
    <property type="protein sequence ID" value="KAK1332825.1"/>
    <property type="molecule type" value="Genomic_DNA"/>
</dbReference>
<feature type="compositionally biased region" description="Acidic residues" evidence="15">
    <location>
        <begin position="271"/>
        <end position="280"/>
    </location>
</feature>
<dbReference type="InterPro" id="IPR017452">
    <property type="entry name" value="GPCR_Rhodpsn_7TM"/>
</dbReference>
<evidence type="ECO:0000256" key="11">
    <source>
        <dbReference type="ARBA" id="ARBA00023224"/>
    </source>
</evidence>
<evidence type="ECO:0000256" key="6">
    <source>
        <dbReference type="ARBA" id="ARBA00023040"/>
    </source>
</evidence>
<proteinExistence type="inferred from homology"/>
<feature type="transmembrane region" description="Helical" evidence="16">
    <location>
        <begin position="49"/>
        <end position="68"/>
    </location>
</feature>
<evidence type="ECO:0000256" key="13">
    <source>
        <dbReference type="ARBA" id="ARBA00031735"/>
    </source>
</evidence>
<evidence type="ECO:0000256" key="14">
    <source>
        <dbReference type="RuleBase" id="RU000688"/>
    </source>
</evidence>
<keyword evidence="9" id="KW-1015">Disulfide bond</keyword>
<keyword evidence="12" id="KW-0449">Lipoprotein</keyword>
<keyword evidence="10 14" id="KW-0675">Receptor</keyword>
<comment type="similarity">
    <text evidence="14">Belongs to the G-protein coupled receptor 1 family.</text>
</comment>
<evidence type="ECO:0000313" key="18">
    <source>
        <dbReference type="EMBL" id="KAK1332825.1"/>
    </source>
</evidence>
<feature type="transmembrane region" description="Helical" evidence="16">
    <location>
        <begin position="166"/>
        <end position="188"/>
    </location>
</feature>
<feature type="transmembrane region" description="Helical" evidence="16">
    <location>
        <begin position="377"/>
        <end position="396"/>
    </location>
</feature>
<dbReference type="GO" id="GO:0004938">
    <property type="term" value="F:alpha2-adrenergic receptor activity"/>
    <property type="evidence" value="ECO:0007669"/>
    <property type="project" value="TreeGrafter"/>
</dbReference>
<keyword evidence="5 16" id="KW-1133">Transmembrane helix</keyword>
<dbReference type="SUPFAM" id="SSF81321">
    <property type="entry name" value="Family A G protein-coupled receptor-like"/>
    <property type="match status" value="1"/>
</dbReference>
<evidence type="ECO:0000256" key="8">
    <source>
        <dbReference type="ARBA" id="ARBA00023139"/>
    </source>
</evidence>
<sequence length="417" mass="47445">MDYQKPYSVQATAAIAAVTSFLILFTIFGNALVILAVLTSRSLRAPQNLFLVSLAAADILVATLIIPFSLANELLGYWYFGQAWCEVYLALDVLFCTSSIVHLCAISLDRYWAVSRALEYNTKRTPRRIKCIILTVCHLAAAAALQGRPGPQPRGRPQCHLNQETWYILASSFGSFFAPCLIMILVYLRIYLIARRSHHRGPRAKRGSGEGESKQPCRVPGGTSAKLPTLASHLIASEEANGHSKPIGEKEQTRVQRKVFVGRLRRRNLKEEEEEEEEECGPQAMPVSPASACSPPRQQPQGSRVLATLRGQGYGRCRRKWWLRRRRAQLTREKRFTFVLSVVIGAFMLCWFPFFFSYSLGAICPKHCKVPQGLFHFFFWIGYCNSLLNPVIYTIFNQDFRRAFRRILCRQWTQTAW</sequence>
<keyword evidence="4 14" id="KW-0812">Transmembrane</keyword>
<feature type="transmembrane region" description="Helical" evidence="16">
    <location>
        <begin position="12"/>
        <end position="37"/>
    </location>
</feature>
<keyword evidence="3" id="KW-1003">Cell membrane</keyword>
<dbReference type="PANTHER" id="PTHR24248:SF130">
    <property type="entry name" value="ALPHA-2B ADRENERGIC RECEPTOR"/>
    <property type="match status" value="1"/>
</dbReference>
<dbReference type="Gene3D" id="1.20.1070.10">
    <property type="entry name" value="Rhodopsin 7-helix transmembrane proteins"/>
    <property type="match status" value="2"/>
</dbReference>
<dbReference type="FunFam" id="1.20.1070.10:FF:000100">
    <property type="entry name" value="alpha-2B adrenergic receptor"/>
    <property type="match status" value="1"/>
</dbReference>
<evidence type="ECO:0000256" key="7">
    <source>
        <dbReference type="ARBA" id="ARBA00023136"/>
    </source>
</evidence>
<evidence type="ECO:0000256" key="16">
    <source>
        <dbReference type="SAM" id="Phobius"/>
    </source>
</evidence>
<dbReference type="PRINTS" id="PR01103">
    <property type="entry name" value="ADRENERGICR"/>
</dbReference>
<dbReference type="Pfam" id="PF00001">
    <property type="entry name" value="7tm_1"/>
    <property type="match status" value="1"/>
</dbReference>
<keyword evidence="11 14" id="KW-0807">Transducer</keyword>
<feature type="transmembrane region" description="Helical" evidence="16">
    <location>
        <begin position="88"/>
        <end position="108"/>
    </location>
</feature>
<evidence type="ECO:0000256" key="12">
    <source>
        <dbReference type="ARBA" id="ARBA00023288"/>
    </source>
</evidence>